<feature type="non-terminal residue" evidence="1">
    <location>
        <position position="1"/>
    </location>
</feature>
<reference evidence="1 2" key="1">
    <citation type="journal article" date="2018" name="Nat. Ecol. Evol.">
        <title>Shark genomes provide insights into elasmobranch evolution and the origin of vertebrates.</title>
        <authorList>
            <person name="Hara Y"/>
            <person name="Yamaguchi K"/>
            <person name="Onimaru K"/>
            <person name="Kadota M"/>
            <person name="Koyanagi M"/>
            <person name="Keeley SD"/>
            <person name="Tatsumi K"/>
            <person name="Tanaka K"/>
            <person name="Motone F"/>
            <person name="Kageyama Y"/>
            <person name="Nozu R"/>
            <person name="Adachi N"/>
            <person name="Nishimura O"/>
            <person name="Nakagawa R"/>
            <person name="Tanegashima C"/>
            <person name="Kiyatake I"/>
            <person name="Matsumoto R"/>
            <person name="Murakumo K"/>
            <person name="Nishida K"/>
            <person name="Terakita A"/>
            <person name="Kuratani S"/>
            <person name="Sato K"/>
            <person name="Hyodo S Kuraku.S."/>
        </authorList>
    </citation>
    <scope>NUCLEOTIDE SEQUENCE [LARGE SCALE GENOMIC DNA]</scope>
</reference>
<dbReference type="AlphaFoldDB" id="A0A401PKJ5"/>
<comment type="caution">
    <text evidence="1">The sequence shown here is derived from an EMBL/GenBank/DDBJ whole genome shotgun (WGS) entry which is preliminary data.</text>
</comment>
<proteinExistence type="predicted"/>
<dbReference type="OrthoDB" id="67750at2759"/>
<dbReference type="EMBL" id="BFAA01000704">
    <property type="protein sequence ID" value="GCB73657.1"/>
    <property type="molecule type" value="Genomic_DNA"/>
</dbReference>
<dbReference type="PANTHER" id="PTHR16078:SF1">
    <property type="entry name" value="COILED-COIL DOMAIN-CONTAINING PROTEIN 87"/>
    <property type="match status" value="1"/>
</dbReference>
<name>A0A401PKJ5_SCYTO</name>
<dbReference type="PANTHER" id="PTHR16078">
    <property type="entry name" value="COILED-COIL DOMAIN-CONTAINING PROTEIN 87"/>
    <property type="match status" value="1"/>
</dbReference>
<keyword evidence="2" id="KW-1185">Reference proteome</keyword>
<organism evidence="1 2">
    <name type="scientific">Scyliorhinus torazame</name>
    <name type="common">Cloudy catshark</name>
    <name type="synonym">Catulus torazame</name>
    <dbReference type="NCBI Taxonomy" id="75743"/>
    <lineage>
        <taxon>Eukaryota</taxon>
        <taxon>Metazoa</taxon>
        <taxon>Chordata</taxon>
        <taxon>Craniata</taxon>
        <taxon>Vertebrata</taxon>
        <taxon>Chondrichthyes</taxon>
        <taxon>Elasmobranchii</taxon>
        <taxon>Galeomorphii</taxon>
        <taxon>Galeoidea</taxon>
        <taxon>Carcharhiniformes</taxon>
        <taxon>Scyliorhinidae</taxon>
        <taxon>Scyliorhinus</taxon>
    </lineage>
</organism>
<dbReference type="InterPro" id="IPR037383">
    <property type="entry name" value="CCDC87"/>
</dbReference>
<dbReference type="Proteomes" id="UP000288216">
    <property type="component" value="Unassembled WGS sequence"/>
</dbReference>
<evidence type="ECO:0000313" key="1">
    <source>
        <dbReference type="EMBL" id="GCB73657.1"/>
    </source>
</evidence>
<dbReference type="OMA" id="WNVNTIM"/>
<gene>
    <name evidence="1" type="ORF">scyTo_0002737</name>
</gene>
<accession>A0A401PKJ5</accession>
<protein>
    <submittedName>
        <fullName evidence="1">Uncharacterized protein</fullName>
    </submittedName>
</protein>
<sequence>YLFIKKEAEKSALESADQPQTVISVHDYLHYVSTQGTDYLGVAFHLYDSEDEGEEARKKLIAREAELKWKDEVEIAEMRQIKEEFTPGSWNINTVMLGGLGKEPPSEGSISVLTAKEYVDVQRKLGKIPDVEDLDDVQSRLRRIWTILRAPDSERLDMAIKYSSHKQTAHVSKTLEIWESAVELIKEREYILGKLEEFERFSSNPNRFFAKGYWGTSIARLKESTERDKFYSDMSQIESQLAPILKKIKSVYEDVVTFKGRPYIEKMQRDKVEMLYWLQQERRKCILQRVSANRPPKHPPLHFSSCFLAD</sequence>
<evidence type="ECO:0000313" key="2">
    <source>
        <dbReference type="Proteomes" id="UP000288216"/>
    </source>
</evidence>
<dbReference type="Gene3D" id="1.20.58.1520">
    <property type="match status" value="1"/>
</dbReference>